<accession>A0AAD2CJ00</accession>
<feature type="region of interest" description="Disordered" evidence="1">
    <location>
        <begin position="1"/>
        <end position="33"/>
    </location>
</feature>
<feature type="non-terminal residue" evidence="2">
    <location>
        <position position="507"/>
    </location>
</feature>
<evidence type="ECO:0000256" key="1">
    <source>
        <dbReference type="SAM" id="MobiDB-lite"/>
    </source>
</evidence>
<reference evidence="2" key="1">
    <citation type="submission" date="2023-08" db="EMBL/GenBank/DDBJ databases">
        <authorList>
            <person name="Audoor S."/>
            <person name="Bilcke G."/>
        </authorList>
    </citation>
    <scope>NUCLEOTIDE SEQUENCE</scope>
</reference>
<sequence>MDVIKNPGVNLYQGKDQPNKGKGKGKRKPKDGKKAACYVYGNEDHMSPKCPDRLLPKTQWKNQDQYVDYGKKLNLNQTGATVPATVPAIVPGASASTSGASSVAGSVNTPLRLAGTTGNQMMQVPSGMQLMQIPTQGDSTVTVPYSMNANGEIAFSGMQLSRQGFSGVQVRQGFDATQAQTPQALKTVYFDTSNVFHDAIKGKDENGIDVYLIPCPAGTTNVKLQANWHYASEDEDLPDIATEADRGLQFIQSRRKERDPFGLYDRKMRFVNCKCVYVLEQLGANVKPGAKETSAMYCCQLSNFNNQPHFELSSNKQNGYAGLEMTSKMATVQKNKEGFTPRQVKAAMEARSAMHILNAASTKSLKYAIRSGLIKNYPITEEAINHAEAIFGPDTSTLKGKSTRPTPKKTYDDFFSPPEELYQQNRSITVCIDHVEIKNAKFLTCIDTTVCYRSCIPVQNLKTDLVFEALDKIFRRYNKAGFQVKIIKCDRAFIPLTDDVLDDMGVT</sequence>
<keyword evidence="3" id="KW-1185">Reference proteome</keyword>
<dbReference type="EMBL" id="CAKOGP040000465">
    <property type="protein sequence ID" value="CAJ1935382.1"/>
    <property type="molecule type" value="Genomic_DNA"/>
</dbReference>
<dbReference type="AlphaFoldDB" id="A0AAD2CJ00"/>
<evidence type="ECO:0000313" key="3">
    <source>
        <dbReference type="Proteomes" id="UP001295423"/>
    </source>
</evidence>
<organism evidence="2 3">
    <name type="scientific">Cylindrotheca closterium</name>
    <dbReference type="NCBI Taxonomy" id="2856"/>
    <lineage>
        <taxon>Eukaryota</taxon>
        <taxon>Sar</taxon>
        <taxon>Stramenopiles</taxon>
        <taxon>Ochrophyta</taxon>
        <taxon>Bacillariophyta</taxon>
        <taxon>Bacillariophyceae</taxon>
        <taxon>Bacillariophycidae</taxon>
        <taxon>Bacillariales</taxon>
        <taxon>Bacillariaceae</taxon>
        <taxon>Cylindrotheca</taxon>
    </lineage>
</organism>
<feature type="compositionally biased region" description="Basic residues" evidence="1">
    <location>
        <begin position="21"/>
        <end position="31"/>
    </location>
</feature>
<name>A0AAD2CJ00_9STRA</name>
<proteinExistence type="predicted"/>
<gene>
    <name evidence="2" type="ORF">CYCCA115_LOCUS4717</name>
</gene>
<evidence type="ECO:0000313" key="2">
    <source>
        <dbReference type="EMBL" id="CAJ1935382.1"/>
    </source>
</evidence>
<comment type="caution">
    <text evidence="2">The sequence shown here is derived from an EMBL/GenBank/DDBJ whole genome shotgun (WGS) entry which is preliminary data.</text>
</comment>
<protein>
    <submittedName>
        <fullName evidence="2">Uncharacterized protein</fullName>
    </submittedName>
</protein>
<dbReference type="Proteomes" id="UP001295423">
    <property type="component" value="Unassembled WGS sequence"/>
</dbReference>